<dbReference type="InterPro" id="IPR008619">
    <property type="entry name" value="Filamentous_hemagglutn_rpt"/>
</dbReference>
<dbReference type="Proteomes" id="UP001177000">
    <property type="component" value="Chromosome"/>
</dbReference>
<feature type="compositionally biased region" description="Polar residues" evidence="1">
    <location>
        <begin position="5370"/>
        <end position="5381"/>
    </location>
</feature>
<dbReference type="Pfam" id="PF05860">
    <property type="entry name" value="TPS"/>
    <property type="match status" value="1"/>
</dbReference>
<dbReference type="EMBL" id="OX458335">
    <property type="protein sequence ID" value="CAI8846279.1"/>
    <property type="molecule type" value="Genomic_DNA"/>
</dbReference>
<dbReference type="NCBIfam" id="TIGR01901">
    <property type="entry name" value="adhes_NPXG"/>
    <property type="match status" value="1"/>
</dbReference>
<dbReference type="InterPro" id="IPR011050">
    <property type="entry name" value="Pectin_lyase_fold/virulence"/>
</dbReference>
<gene>
    <name evidence="3" type="ORF">DAPPPG215_12260</name>
</gene>
<feature type="region of interest" description="Disordered" evidence="1">
    <location>
        <begin position="5366"/>
        <end position="5385"/>
    </location>
</feature>
<evidence type="ECO:0000313" key="3">
    <source>
        <dbReference type="EMBL" id="CAI8846279.1"/>
    </source>
</evidence>
<dbReference type="RefSeq" id="WP_039607405.1">
    <property type="nucleotide sequence ID" value="NZ_CP166920.2"/>
</dbReference>
<sequence>MDVHQLALLARQPSAVLTERRSFWGMPKRGLALILANAMFWQPLLAQAEGIVVSGPNTSLSQAGNGVPIVNIATPNASGLSHNQYQQFNVESQGVILNNSTNQTQSTQLGGIIVGNSNLRGTAATTILNEVVGANASQLKGYTEVAGQAARVIVANPYGISCNGCGFINTPQVTLTTGKPVLDANGQLQRFNVQGGSISIDGVGLNADNVDQFDIITRSAKINAELHARRLNIIAGRNDVDAQTLNATALADDGSAKPELAIDSSALGGMYAGTIRLVGTEAGVGVRLAGNLAASGGDIQIDANGHLNVMQTAASAAVTVKANSAEVNGPVYAGASLAVTTAGDLVTRQNVAARDALTLSAGGQLNNSAVIEAGVNADNSRNGSGDVTLSANGLSNSGSITASRALQATVTQTLNNQGATLNGQASTRIAAAAIDNRQSGRILSQSGSVDINASQVLNSQSGLISSSGSLTITAGSLDNSQQGKLSSSSILSARISGQFLNQLGLVSANGDLLLNAATLDNRSAEISTLGNLTSTVGQFNNSEKGRLLANGSLQLTSDNLNNQNGSLAGQQNVKLMLGQLTNTGNGSVYAKNNLNLILSGALNNDQGVLRSDGTLDVRAPSLSNNSGSTTSAGAASVSTSGAVVSRGGQILSDAGLTLISGSLDNSQSGRIAGNGVVLSTGAFDNQRSGNLSSTGTLQLTAAQVNNSDAGRIASAMALTAAVTGLNQANDGRLYSNTDVSLDLSNGLLTNQGGLINAPGQLVLKNLNVVNNQNGKISSANGFTLAATSLDNTDGSLISDKALIVRINQLLTNLRGLVSATGLDLTAGSLNNRNGEISSLDGLTVNIGQFDNREKGRLLANGALLLTADGLNNLNGIVSGQQGVQLNLGQLNNTGAGSLYAKNALNLTLGGVLANDQGVVRSDGTMDLKAAGLANTNGSVTSAGTGLLNFNGAAVNQGGQIVSDAQLTLTSGSLDNSQRGRIAGNGVVLSTGTFNNQQGGSLSSTGALRLTAGQVDNSAAGRIASAMALTAVVTGLNQTNDGRLYSNSDVSLDLSNGLLTNQGGLINAPGQLVLKNLSVVNNQSGKISSANGFTMAATSLDNTDGSILSDKALVVRVNQLLTNLRGLVSATGLDLTAGSLNNRNGEISSLGNLTANIGQFDNREKGRLLANGALLLTADGLNNLNGVVSGQQGVQLNLGQLNNTGAGSLYAKNALNLTLGGVLANDQGVVRSDGTMDLKAAGLANTNGSVTSAGTGVLNFNGAAVNQGGQIVSDAQLTLSSGSLDNSQRGRIAGNGVVLSTGAFNNQQGGSLSSTGALRLTAGQVDNSAAGRIASAMALTAVVTGLNQTNDGRLYSNTDVSLDMSNGLLNNQSGQISVPGQLLLKNLNVVNNQSGKISSANGFTLAATSLDNTDGSLISDKALIVRINQLLNNVRGQISASSVTLNAATLDNRNAELSSLGNLTANIGQFDNREKGRLLANGALLLTADGLNNLNGIVSGQQGVQLNLGQLTNTTGGSIYAKSSLGLTVIGAVNNDQGVLRSDGSLTLRAASLTNNAGSISSTGVASINVDGDFVNRGGQVLSDATLTLTSASLDNSQSGRIASKGLVLTTGVFDNHQDGRLTSTGELQLNAGLVNNSDAGRIASAMALTAVVTGLNQTSDGRLYSNSDVSLDLSNGVLTNQGGLINAPGQLLLKNLTSVSNRKGEISSANGFTLAATSLDNTEGSLLSDKALVVRINQWLTNLRGKISANGVNLSAATLDNRNAELSSLSTLTATLGGFDNTDKGRLLANGALLLTADTLNNQNGIVSGQHDMQLNLGQLSNTGAGSVYAKNRLGLTLTGALNNDQGVLRSDGALDLKAGSLANTGGSVTSAGVSGLATDAAVVNQGGQILSDATLTLTSASLDNSQSGRIASKGLVLTTGAFDNHQDGRLISTGTLQLNAGQVNNSEAGRIASAMALTAVVTGLDQTSDGRLYGNGDVSLDLSNGVLTNQGGQLSAPGQLLLKNLSSVNNRSGKISSANGFTLAATTLDNTAGSVISDKALIVRIDQLLTNLRGLISATGVELNAATLDNRNAELSSLGKLTATVGQFDNSGKGRLLANGALLLTADNLNNQGAGAVSGQQEVQLTLGQLTNIGSGSVYAKNTLGLTASGALNNNQGVVRSDGTLDVSGASLANTAGSITSTGVSVLKVDGAVVNRGGQILSDSTLSLSSASLDNSQNGRIAGKGVTLATGAFDNQQGGRLTSTGTLKIDAGQVNNSDAGRIASAMALTAVVTGLDQSNDGRLYGNGDVSLDLSKGVLNNQGGLITAPGQLLLKNLTSVNNQSGEISSAKGFTLAATSLDNTAGSVLSDSALIVRVDQLLTNLRGLVSGNGIDLTANELNNQSGSVSSDADLLLTIAGTLSNQKGELTSAGNTTLNALSLANANGQVMADRFLKLVITDAIDNQAGTLGAGKGADIRAVSLDNRQAGALVTDGQLDLTLTGALDNRASGSLQAKGLMNLTSQTLDNRGGRITAQNMLMVRSASVDNRGGAIRAEKGLQLFVDALDNSQSGLSIAQKGLINSNAGLELVGTRLDNQNGLLNAAGLMQLQADSVLNGSGRIASQADLVAHIGGLTQQGGELVAQGSLTLTGNTLDNQSGGLVGSTKALKIDVADIDNKAGELSSQIGVEIIAQTLDTSNGGKVLAGTALGLTVARLINLNKGLLFGNTLRLEGTRLDNAGGTLASQQDLNIGLSGALDNTGGLLSSESAMTVSAASLQNAAGSLSSADALSVTTTGALSNQAGAITTDAALTLTSASLDNSKAGKLSGKGATQVTTGTFDNSQNGRLTSSDTLRLTAGKVINQSAGRIASALALTASVTSLDQQAGELFSNTSLSLDLNNGQLNNQGGLINASGVLLLKNLNGVANQNGEISSAQAFSLNASSFDNSGGKLLSSQALTLVVNKALSNLKGNISGASLNINSDSLDNTQGMISSRAGLDVTVNTALTNAQGTLIGDGNVNLSAATADNRLGQMASKKNLDAQIGNLQQQNGQMLAQGTLTLRGDTLDNRQNGFIGATQALAINVTNIDNRGGELSSQDTMTLTGQQLNNSDKGQVLAQKALTLNIAQTTNRANGLLSSQAGLTLIGSTLDNTGGALSALKALGIDLSAALDNSQGLISGEDILTLNAGSLTNTAGSVSSAANLTLDSTGAISNQGGKLVTDGALNLTSTRLDNSQRGTISGKGLLTLKTGNFDNSQNGRVSSNDRLEMTSAQLTNSSGGSIGSSQALTASVSRLSQQGGKLFSNTSLSLDLNNGQLDNQNGLINAPGALVLKNVNEVLNQNGEISSAQAFTVNAQQLNNNGGKLLSNQLLTLRIARALNNVKGMIAAAGVDAVVNTLDNTGGTLTSRNDLGLTVTGLLTNRDNGLINATQALKVGAASLDNQNGQVLGGTSLILNATSINNTAKGLINSTGTLNLTAGSLDAGNGGEVSAARDMTLVLNALSLNGGRVMGDAGLSIDMVGNDLNNLGGLITADGQLTFSRLRDLNNQSGEVSSAQSFTLSGRTLDNSSGKLISSNVLTVGATNLLNQNGLISGWQGLNVSGNRLDNRNSGTLSSRSGNLVTTLTGELLNGGNGALVSQNTLSVTADSLDNSGGILSSGTGQTLTVSGVLNNSQNGLIDSGAGLVINANALNNAAGNMTAQQDVSFGGSSLDNSAGNLSSKGAMTLDLLGSLTNTRGKLASGVNLLLRRSTAINNQAGQLISQSLMTLNTSGQLDNSNRGTVAANNTLTVIASGNVLNDADGLIYSQSANAHLQAASLSNVRGTVQSVGALRVDVAGDVNNQNGRIIAQGGDLNVSAANLYSQGGVLSSLQGLFTASVTGVLKNGYDANRQGGVIQAQRLNLTALSSFDNYGGRVSARTGEALINTASFDNRNGGLYAKGLVRVTGGNFDNSGDNDGQIAGGQVELNLSGALNNRFGIIESDSTLAVTAASLDNQTGQLRALGGGGATNFQIGNLFDNRNGTLESANSDLILNAGSFLNGGGSLLHTGNGTFDISTANLTNAGGSIVTRGGLTLTADNWTNSSVIQAGRLTVNVGTLNQTAGGQLLASSLFSGSGSNWTNDGLIASDGDVSVNLGSYRGSGRMSSVGVLGLSAAQIDLNAATAITAGSRGTVTSSSSLNNLGRLTSMGDLTVNAPSLINQGTLGSTGNLRINADSLSNQNGLLFSGGDMALRVGNFTNRFADVYSLGNLSIARDDNNGWSSSINNVSATIESGGDISLAANYLENRKDVFEASGGLISGAIGVQCYGCTILRNRAEASHLVWVENYSSTITQDSASSSITAGRNLIGSGGEFINNASTISAVNDLTLNLQSFTNKGATAGDYTVRRSMDAPKDLRSWRAIMDYNASNDPLYGSIPQNPYRSTPGMHFWTADGQESVVSVGASGGGGEATRYFKFATIWIENFTNPDYQFTKAHYGDGSHVEAPDAIKNANFFENVIVTNSPSTSANAVVQAGGAVRINAAQNLTNSVVREGITLGAGASRVGGTQLSGSAAPTVVSINSQLPPDLAQQQVNPLSLPGFSLPTGQNGLFRLSGQGGTAAAVAQPVGLPQSWTMGSAAVSVAQREQTVSDAQASTIQIGSVGQISNATRQLASVTRQSAGVSANASAFDTSAPGAAPIGGLVLPGHTSDSAGITSVDSVTGIATGNQGSGALLPVQNTGSTSGLPAITAISSGNSAAQNAGRVQGTQVSQAGQVVNGTQGSLFSAINQATTGAQSGTTAAVTQVVVNAQGGQIIAPVRNPVATQGGPLVTSVSNPAVSQGVSVAAPVRNTAAAQGGPVTAAVLNGASTSTTAPNTSTQPVTVAQASAITSAVSAAAQTVTRVEGLPSSNFVSKPQKYLIETNPVLTELKQFLSSDYLLAGLGYDPEVSAKRLGDGLYEQRLVQQAVVARTGQAFIDGQTSNEAQFKYLMNNAIASKQQLNLAVGVSLSSQQVAALTHDIVWLEEHEVNGEMVLVPVLYLAQADGRLGPTGALIAGNDVSLIAGQNLDNVGTLRAANNLSAVAGNNLVNTGLIEAGNRLDLLAGNDLINTAGGIIKGRDVSLTAINGDVINERSITSMDNSARGQRHNEFADSAARIEAANDMSISAGRDVINKGSVLESGRDMSIQAGRDVTIDPTEVTNSLFSDSKHNSSDITQLGSTASAGRDLTVQAGRDISVIASQIDAKRDIAMAATENLTISSAADEEHSLSKSKKLTRQEDHVSQIAADLDAGGSVALQAGKNLAVISSRITAGKEAYLVAGDQLDILAAQDSDYSLYDKKKKGSFGAKKTKRDEITDVKNIGSEITTGGDLLLASGGDQKYQVAKLESGKDLTIDSGGAVTFEGVKDLHDESHTKSNNDAFWTSSKGKGNTDETLRQTQMSVEGSIAIKAVDGLKIDVKQIDQQTVSQSIDAMVKADPQLAWLKQAEARGDVDWRLVKEVHESFKYQNSGLGPASQLIIAIALAAVMGPMMAGMNSMLQAGAISVATKATVSTVDNRGNLGKVVKDVTSKDSIKGYAVAVATAGVADGLGYKPSELGFDSASAKTIAVKVTADAVIKTAVYGGSFADNLASSAVATAASIGGAKGAMAIGDLGLTDGSITKILLHAGLGGLLAEAMGGDFRAGAIAGGANEVLVGLLGDKLLPSNLVKGTPEYEQAQANLLALSQIVGVLGAAAGNSDVSVAAAVSANATQYNWLSHAEIRDADKARAACATAGGDVGACQANVTRATDELDKARDYELKERKRAIQLRSFKDGGWTLGEYNKALFDDYFASKGVDQSQVTFEGYAPAKTLGYMLSERGVGTIKQAVEWPGKVADSVVNFVSNPIDTTLGVGQNILSAAGSGLDWAASPIPAQGLERVGDKLLAQSDQQAGGLIFDVVSGLITAEIGGFAVKWVGGKWVQSEASVKGGTNLGLPDNLLPDADFVGRGVVRPDLKDHLVDATRSGKQISGGHDMDSFMQALTEYSGTISSKIEVAPGIYKVEYQLPNSTKDAVKTVYDPKTYPDMPSMANEAAYKALLQYQVTGNSLQEVVVGKVRFQVPINIKSEQMYVPTAFPVGVVK</sequence>
<dbReference type="SUPFAM" id="SSF51126">
    <property type="entry name" value="Pectin lyase-like"/>
    <property type="match status" value="1"/>
</dbReference>
<protein>
    <submittedName>
        <fullName evidence="3">Filamentous hemagglutinin</fullName>
    </submittedName>
</protein>
<organism evidence="3 4">
    <name type="scientific">Pseudomonas syringae pv. tomato</name>
    <dbReference type="NCBI Taxonomy" id="323"/>
    <lineage>
        <taxon>Bacteria</taxon>
        <taxon>Pseudomonadati</taxon>
        <taxon>Pseudomonadota</taxon>
        <taxon>Gammaproteobacteria</taxon>
        <taxon>Pseudomonadales</taxon>
        <taxon>Pseudomonadaceae</taxon>
        <taxon>Pseudomonas</taxon>
    </lineage>
</organism>
<evidence type="ECO:0000259" key="2">
    <source>
        <dbReference type="SMART" id="SM00912"/>
    </source>
</evidence>
<dbReference type="InterPro" id="IPR008638">
    <property type="entry name" value="FhaB/CdiA-like_TPS"/>
</dbReference>
<dbReference type="InterPro" id="IPR010069">
    <property type="entry name" value="CdiA_FHA1_rpt"/>
</dbReference>
<evidence type="ECO:0000313" key="4">
    <source>
        <dbReference type="Proteomes" id="UP001177000"/>
    </source>
</evidence>
<dbReference type="CDD" id="cd20686">
    <property type="entry name" value="CdiA-CT_Ec-like"/>
    <property type="match status" value="1"/>
</dbReference>
<dbReference type="InterPro" id="IPR012334">
    <property type="entry name" value="Pectin_lyas_fold"/>
</dbReference>
<reference evidence="3" key="1">
    <citation type="submission" date="2023-03" db="EMBL/GenBank/DDBJ databases">
        <authorList>
            <person name="Pothier F. J."/>
        </authorList>
    </citation>
    <scope>NUCLEOTIDE SEQUENCE</scope>
    <source>
        <strain evidence="3">DAPP-PG 215</strain>
    </source>
</reference>
<feature type="domain" description="Filamentous haemagglutinin FhaB/tRNA nuclease CdiA-like TPS" evidence="2">
    <location>
        <begin position="64"/>
        <end position="185"/>
    </location>
</feature>
<accession>A0AAV1BJ22</accession>
<dbReference type="Gene3D" id="2.160.20.10">
    <property type="entry name" value="Single-stranded right-handed beta-helix, Pectin lyase-like"/>
    <property type="match status" value="1"/>
</dbReference>
<proteinExistence type="predicted"/>
<evidence type="ECO:0000256" key="1">
    <source>
        <dbReference type="SAM" id="MobiDB-lite"/>
    </source>
</evidence>
<name>A0AAV1BJ22_PSEUB</name>
<dbReference type="NCBIfam" id="TIGR01731">
    <property type="entry name" value="fil_hemag_20aa"/>
    <property type="match status" value="94"/>
</dbReference>
<dbReference type="SMART" id="SM00912">
    <property type="entry name" value="Haemagg_act"/>
    <property type="match status" value="1"/>
</dbReference>
<dbReference type="Pfam" id="PF05594">
    <property type="entry name" value="Fil_haemagg"/>
    <property type="match status" value="39"/>
</dbReference>